<keyword evidence="6" id="KW-0443">Lipid metabolism</keyword>
<dbReference type="Gene3D" id="3.30.870.10">
    <property type="entry name" value="Endonuclease Chain A"/>
    <property type="match status" value="1"/>
</dbReference>
<evidence type="ECO:0000256" key="1">
    <source>
        <dbReference type="ARBA" id="ARBA00000798"/>
    </source>
</evidence>
<dbReference type="AlphaFoldDB" id="A0A2H4ZGR5"/>
<evidence type="ECO:0000259" key="8">
    <source>
        <dbReference type="PROSITE" id="PS50035"/>
    </source>
</evidence>
<reference evidence="9" key="1">
    <citation type="submission" date="2017-08" db="EMBL/GenBank/DDBJ databases">
        <title>Complete sequence of p23141-1.</title>
        <authorList>
            <person name="Feng J."/>
            <person name="Yin Z."/>
            <person name="Zeng L."/>
            <person name="Jiang X."/>
            <person name="Zhan Z."/>
            <person name="Luo W."/>
            <person name="Zhao Y."/>
            <person name="Zhou D."/>
        </authorList>
    </citation>
    <scope>NUCLEOTIDE SEQUENCE</scope>
    <source>
        <strain evidence="9">23141</strain>
        <plasmid evidence="9">p23141-2</plasmid>
    </source>
</reference>
<accession>A0A2H4ZGR5</accession>
<evidence type="ECO:0000256" key="4">
    <source>
        <dbReference type="ARBA" id="ARBA00022801"/>
    </source>
</evidence>
<dbReference type="PROSITE" id="PS50035">
    <property type="entry name" value="PLD"/>
    <property type="match status" value="1"/>
</dbReference>
<dbReference type="PANTHER" id="PTHR43856:SF1">
    <property type="entry name" value="MITOCHONDRIAL CARDIOLIPIN HYDROLASE"/>
    <property type="match status" value="1"/>
</dbReference>
<keyword evidence="5" id="KW-0442">Lipid degradation</keyword>
<feature type="chain" id="PRO_5014180182" description="phospholipase D" evidence="7">
    <location>
        <begin position="31"/>
        <end position="188"/>
    </location>
</feature>
<feature type="domain" description="PLD phosphodiesterase" evidence="8">
    <location>
        <begin position="122"/>
        <end position="149"/>
    </location>
</feature>
<dbReference type="GO" id="GO:0016891">
    <property type="term" value="F:RNA endonuclease activity producing 5'-phosphomonoesters, hydrolytic mechanism"/>
    <property type="evidence" value="ECO:0007669"/>
    <property type="project" value="TreeGrafter"/>
</dbReference>
<evidence type="ECO:0000313" key="9">
    <source>
        <dbReference type="EMBL" id="AUF80446.1"/>
    </source>
</evidence>
<keyword evidence="9" id="KW-0255">Endonuclease</keyword>
<sequence length="188" mass="20588">MNRKIAVINRTRVRTGFVAGVLSLSLLALAPAVDAATIETGFSPEGTALQLVLKTLDSAQQEIRLMGYSFTSPEVVRSLIAAKRRGVDVRVVLDQKANSGKASMAALNLLASAGIPVRTVSAYKILHDKVIVADRRNTEAGSFNFSRAADRSNSENVLVVWDDPALAQRYLQHWSSRWSKGTDWKQTY</sequence>
<dbReference type="RefSeq" id="WP_172692103.1">
    <property type="nucleotide sequence ID" value="NZ_MF788070.1"/>
</dbReference>
<keyword evidence="4" id="KW-0378">Hydrolase</keyword>
<dbReference type="InterPro" id="IPR051406">
    <property type="entry name" value="PLD_domain"/>
</dbReference>
<proteinExistence type="inferred from homology"/>
<evidence type="ECO:0000256" key="2">
    <source>
        <dbReference type="ARBA" id="ARBA00008664"/>
    </source>
</evidence>
<keyword evidence="7" id="KW-0732">Signal</keyword>
<evidence type="ECO:0000256" key="7">
    <source>
        <dbReference type="SAM" id="SignalP"/>
    </source>
</evidence>
<comment type="similarity">
    <text evidence="2">Belongs to the phospholipase D family.</text>
</comment>
<dbReference type="GO" id="GO:0006793">
    <property type="term" value="P:phosphorus metabolic process"/>
    <property type="evidence" value="ECO:0007669"/>
    <property type="project" value="UniProtKB-ARBA"/>
</dbReference>
<comment type="catalytic activity">
    <reaction evidence="1">
        <text>a 1,2-diacyl-sn-glycero-3-phosphocholine + H2O = a 1,2-diacyl-sn-glycero-3-phosphate + choline + H(+)</text>
        <dbReference type="Rhea" id="RHEA:14445"/>
        <dbReference type="ChEBI" id="CHEBI:15354"/>
        <dbReference type="ChEBI" id="CHEBI:15377"/>
        <dbReference type="ChEBI" id="CHEBI:15378"/>
        <dbReference type="ChEBI" id="CHEBI:57643"/>
        <dbReference type="ChEBI" id="CHEBI:58608"/>
        <dbReference type="EC" id="3.1.4.4"/>
    </reaction>
</comment>
<dbReference type="SUPFAM" id="SSF56024">
    <property type="entry name" value="Phospholipase D/nuclease"/>
    <property type="match status" value="1"/>
</dbReference>
<feature type="signal peptide" evidence="7">
    <location>
        <begin position="1"/>
        <end position="30"/>
    </location>
</feature>
<evidence type="ECO:0000256" key="3">
    <source>
        <dbReference type="ARBA" id="ARBA00012027"/>
    </source>
</evidence>
<dbReference type="EC" id="3.1.4.4" evidence="3"/>
<organism evidence="9">
    <name type="scientific">Raoultella ornithinolytica</name>
    <name type="common">Klebsiella ornithinolytica</name>
    <dbReference type="NCBI Taxonomy" id="54291"/>
    <lineage>
        <taxon>Bacteria</taxon>
        <taxon>Pseudomonadati</taxon>
        <taxon>Pseudomonadota</taxon>
        <taxon>Gammaproteobacteria</taxon>
        <taxon>Enterobacterales</taxon>
        <taxon>Enterobacteriaceae</taxon>
        <taxon>Klebsiella/Raoultella group</taxon>
        <taxon>Raoultella</taxon>
    </lineage>
</organism>
<dbReference type="Pfam" id="PF13091">
    <property type="entry name" value="PLDc_2"/>
    <property type="match status" value="1"/>
</dbReference>
<dbReference type="InterPro" id="IPR001736">
    <property type="entry name" value="PLipase_D/transphosphatidylase"/>
</dbReference>
<evidence type="ECO:0000256" key="5">
    <source>
        <dbReference type="ARBA" id="ARBA00022963"/>
    </source>
</evidence>
<protein>
    <recommendedName>
        <fullName evidence="3">phospholipase D</fullName>
        <ecNumber evidence="3">3.1.4.4</ecNumber>
    </recommendedName>
</protein>
<dbReference type="GO" id="GO:0004630">
    <property type="term" value="F:phospholipase D activity"/>
    <property type="evidence" value="ECO:0007669"/>
    <property type="project" value="UniProtKB-EC"/>
</dbReference>
<keyword evidence="9" id="KW-0540">Nuclease</keyword>
<keyword evidence="9" id="KW-0614">Plasmid</keyword>
<dbReference type="GO" id="GO:0016042">
    <property type="term" value="P:lipid catabolic process"/>
    <property type="evidence" value="ECO:0007669"/>
    <property type="project" value="UniProtKB-KW"/>
</dbReference>
<evidence type="ECO:0000256" key="6">
    <source>
        <dbReference type="ARBA" id="ARBA00023098"/>
    </source>
</evidence>
<geneLocation type="plasmid" evidence="9">
    <name>p23141-2</name>
</geneLocation>
<name>A0A2H4ZGR5_RAOOR</name>
<dbReference type="InterPro" id="IPR025202">
    <property type="entry name" value="PLD-like_dom"/>
</dbReference>
<dbReference type="CDD" id="cd09170">
    <property type="entry name" value="PLDc_Nuc"/>
    <property type="match status" value="1"/>
</dbReference>
<dbReference type="PANTHER" id="PTHR43856">
    <property type="entry name" value="CARDIOLIPIN HYDROLASE"/>
    <property type="match status" value="1"/>
</dbReference>
<dbReference type="EMBL" id="MF788070">
    <property type="protein sequence ID" value="AUF80446.1"/>
    <property type="molecule type" value="Genomic_DNA"/>
</dbReference>